<gene>
    <name evidence="1" type="ORF">P0Y53_05660</name>
</gene>
<name>A0AAJ5WUU3_9BACT</name>
<dbReference type="Proteomes" id="UP001220610">
    <property type="component" value="Chromosome"/>
</dbReference>
<dbReference type="EMBL" id="CP119311">
    <property type="protein sequence ID" value="WEK36983.1"/>
    <property type="molecule type" value="Genomic_DNA"/>
</dbReference>
<dbReference type="AlphaFoldDB" id="A0AAJ5WUU3"/>
<organism evidence="1 2">
    <name type="scientific">Candidatus Pseudobacter hemicellulosilyticus</name>
    <dbReference type="NCBI Taxonomy" id="3121375"/>
    <lineage>
        <taxon>Bacteria</taxon>
        <taxon>Pseudomonadati</taxon>
        <taxon>Bacteroidota</taxon>
        <taxon>Chitinophagia</taxon>
        <taxon>Chitinophagales</taxon>
        <taxon>Chitinophagaceae</taxon>
        <taxon>Pseudobacter</taxon>
    </lineage>
</organism>
<evidence type="ECO:0000313" key="1">
    <source>
        <dbReference type="EMBL" id="WEK36983.1"/>
    </source>
</evidence>
<proteinExistence type="predicted"/>
<sequence length="165" mass="19158">MVVAFENIPELCSGNVLFQSVRFGNEPLSEFEKFDQQEFTRDVHIEELHYLYAIIEEIRKRGAKEYYFKPEGPAKALPRVTELVKNRNKIDFGIRLYCILVSESLVILLNGGIKTKRNPRDCPNLCTHFDRAIKIAERLQKGLKEGLIYISEQGIQLEEHVEFTI</sequence>
<reference evidence="1" key="1">
    <citation type="submission" date="2023-03" db="EMBL/GenBank/DDBJ databases">
        <title>Andean soil-derived lignocellulolytic bacterial consortium as a source of novel taxa and putative plastic-active enzymes.</title>
        <authorList>
            <person name="Diaz-Garcia L."/>
            <person name="Chuvochina M."/>
            <person name="Feuerriegel G."/>
            <person name="Bunk B."/>
            <person name="Sproer C."/>
            <person name="Streit W.R."/>
            <person name="Rodriguez L.M."/>
            <person name="Overmann J."/>
            <person name="Jimenez D.J."/>
        </authorList>
    </citation>
    <scope>NUCLEOTIDE SEQUENCE</scope>
    <source>
        <strain evidence="1">MAG 7</strain>
    </source>
</reference>
<evidence type="ECO:0000313" key="2">
    <source>
        <dbReference type="Proteomes" id="UP001220610"/>
    </source>
</evidence>
<accession>A0AAJ5WUU3</accession>
<protein>
    <submittedName>
        <fullName evidence="1">Uncharacterized protein</fullName>
    </submittedName>
</protein>